<reference evidence="1 2" key="1">
    <citation type="journal article" date="2015" name="Nature">
        <title>rRNA introns, odd ribosomes, and small enigmatic genomes across a large radiation of phyla.</title>
        <authorList>
            <person name="Brown C.T."/>
            <person name="Hug L.A."/>
            <person name="Thomas B.C."/>
            <person name="Sharon I."/>
            <person name="Castelle C.J."/>
            <person name="Singh A."/>
            <person name="Wilkins M.J."/>
            <person name="Williams K.H."/>
            <person name="Banfield J.F."/>
        </authorList>
    </citation>
    <scope>NUCLEOTIDE SEQUENCE [LARGE SCALE GENOMIC DNA]</scope>
</reference>
<accession>A0A0G1DKR0</accession>
<dbReference type="EMBL" id="LCFP01000003">
    <property type="protein sequence ID" value="KKS98239.1"/>
    <property type="molecule type" value="Genomic_DNA"/>
</dbReference>
<name>A0A0G1DKR0_9BACT</name>
<dbReference type="InterPro" id="IPR054221">
    <property type="entry name" value="DUF6941"/>
</dbReference>
<dbReference type="AlphaFoldDB" id="A0A0G1DKR0"/>
<proteinExistence type="predicted"/>
<protein>
    <submittedName>
        <fullName evidence="1">Uncharacterized protein</fullName>
    </submittedName>
</protein>
<evidence type="ECO:0000313" key="2">
    <source>
        <dbReference type="Proteomes" id="UP000034894"/>
    </source>
</evidence>
<dbReference type="Pfam" id="PF22091">
    <property type="entry name" value="DUF6941"/>
    <property type="match status" value="1"/>
</dbReference>
<dbReference type="STRING" id="1618443.UV73_C0003G0181"/>
<organism evidence="1 2">
    <name type="scientific">Candidatus Gottesmanbacteria bacterium GW2011_GWA2_43_14</name>
    <dbReference type="NCBI Taxonomy" id="1618443"/>
    <lineage>
        <taxon>Bacteria</taxon>
        <taxon>Candidatus Gottesmaniibacteriota</taxon>
    </lineage>
</organism>
<gene>
    <name evidence="1" type="ORF">UV73_C0003G0181</name>
</gene>
<comment type="caution">
    <text evidence="1">The sequence shown here is derived from an EMBL/GenBank/DDBJ whole genome shotgun (WGS) entry which is preliminary data.</text>
</comment>
<sequence length="146" mass="16324">MVPIGKKINLTAELFAVCDYTLISRDGKISIIGIFDRIGSVNFPTVHPKMVLAAVLRGEKNSKLIISLEVISPAGREVLKEQNKTIQIQLTLSPFGKGNLIIDLVTFRFDTEGEYRFILKHDNKIFAQTSVILQKVNNEKSTHTVN</sequence>
<evidence type="ECO:0000313" key="1">
    <source>
        <dbReference type="EMBL" id="KKS98239.1"/>
    </source>
</evidence>
<dbReference type="Proteomes" id="UP000034894">
    <property type="component" value="Unassembled WGS sequence"/>
</dbReference>